<organism evidence="2">
    <name type="scientific">marine sediment metagenome</name>
    <dbReference type="NCBI Taxonomy" id="412755"/>
    <lineage>
        <taxon>unclassified sequences</taxon>
        <taxon>metagenomes</taxon>
        <taxon>ecological metagenomes</taxon>
    </lineage>
</organism>
<feature type="non-terminal residue" evidence="2">
    <location>
        <position position="1077"/>
    </location>
</feature>
<feature type="region of interest" description="Disordered" evidence="1">
    <location>
        <begin position="931"/>
        <end position="954"/>
    </location>
</feature>
<accession>A0A0F9KHK0</accession>
<evidence type="ECO:0000313" key="2">
    <source>
        <dbReference type="EMBL" id="KKM21633.1"/>
    </source>
</evidence>
<name>A0A0F9KHK0_9ZZZZ</name>
<proteinExistence type="predicted"/>
<reference evidence="2" key="1">
    <citation type="journal article" date="2015" name="Nature">
        <title>Complex archaea that bridge the gap between prokaryotes and eukaryotes.</title>
        <authorList>
            <person name="Spang A."/>
            <person name="Saw J.H."/>
            <person name="Jorgensen S.L."/>
            <person name="Zaremba-Niedzwiedzka K."/>
            <person name="Martijn J."/>
            <person name="Lind A.E."/>
            <person name="van Eijk R."/>
            <person name="Schleper C."/>
            <person name="Guy L."/>
            <person name="Ettema T.J."/>
        </authorList>
    </citation>
    <scope>NUCLEOTIDE SEQUENCE</scope>
</reference>
<dbReference type="AlphaFoldDB" id="A0A0F9KHK0"/>
<sequence length="1077" mass="118758">YRVEVKVSELANPVGVPEPVGVRATKAGDEFVLPLEIQRRATELPAGGGRVPTAKATKGLETAERQLGRAKAALEKAEKAAKNFVVAPESARFKIATNAIDKAVSNPGRWDDAIRNMPDIETQMALANLEAVPRSGMGALRTIADGMMSPIDLGWAIRAPGKIKGMARWILGHSVYVDDADITGRILSAGSGRERFVNEITPLRFQTWRMQVKRAWRAAGLAGKEESLYTGPVRKGFPHGIDSVVQRPNLYGRMTPAQRQVVRLISQSVDENLAFTERLMGVDTKTFRATQALQAEGSEAVGGAGVSLFDDATRTGGYWPQYLDPAAFEKALGLRLKGIPRARVGVKQAFTKAKKYADKFEAWDALAEGRRKGIRFMDPWTSMNRRWAASGHAIGDTQYRQALIAGVPNQTKQSLRFSAAVRGVPGRFFEDDVARALTEQIRVLEHDLPARAIAKVANVLRALKLSFDMSGGAAIQGFFYLGNAITQPWAIARHAIPTVKVIWSPAFDRWMTSNMTKILRMESKGLNIATSPVDIERFGSLQFQQAGLAGKAVRLPVELPKQAINMLNDANFGRLVTYYKVTTAEHYLDIMRYSRLDSGFRGFAEKIPGVRKMLGTLKGVDKLSDDAIERAVMGAVNNRFGGLSAALLGKSPGRSIVEQLFDIAPNWLRARASVYANAFGPGANRAQRYLALNMIGRELATASVLSFGLSYLLTGELPNYKDPTKFDWLAVKTPWGSVPTIPSVSIMRLVAREVKTLGELGFKLAEGDTEGALVARTQLWRDFKNGIKGRESPAISLVITQAEGKDFFGRDVVTLDEIAKDFSLNTLKEAGLEFGTELGPIFVEDISEAVERGAPEEELGASAAIAFAGGSLIPTRPRDKAIEITEDALMADPEKYGPGATYEDIKGTPAFTDLKRTNPEVDEAWEVVEEENRKRDSNYQKVKDKQAEERTDRDEKLLEVGKTIQWGRPGGGEIYKDSSRTIKSNTSHTVEAIPSILGVEYPEDVREDETLRARLTREYYDIQPENFPTPDRLGYDWDEYFAAQEKKLKQMPADLASAIRKGTVFENPRVRANEKRL</sequence>
<dbReference type="EMBL" id="LAZR01013509">
    <property type="protein sequence ID" value="KKM21633.1"/>
    <property type="molecule type" value="Genomic_DNA"/>
</dbReference>
<gene>
    <name evidence="2" type="ORF">LCGC14_1633470</name>
</gene>
<comment type="caution">
    <text evidence="2">The sequence shown here is derived from an EMBL/GenBank/DDBJ whole genome shotgun (WGS) entry which is preliminary data.</text>
</comment>
<feature type="non-terminal residue" evidence="2">
    <location>
        <position position="1"/>
    </location>
</feature>
<protein>
    <submittedName>
        <fullName evidence="2">Uncharacterized protein</fullName>
    </submittedName>
</protein>
<evidence type="ECO:0000256" key="1">
    <source>
        <dbReference type="SAM" id="MobiDB-lite"/>
    </source>
</evidence>